<dbReference type="AlphaFoldDB" id="A0A0M3IAC1"/>
<organism evidence="1 2">
    <name type="scientific">Ascaris lumbricoides</name>
    <name type="common">Giant roundworm</name>
    <dbReference type="NCBI Taxonomy" id="6252"/>
    <lineage>
        <taxon>Eukaryota</taxon>
        <taxon>Metazoa</taxon>
        <taxon>Ecdysozoa</taxon>
        <taxon>Nematoda</taxon>
        <taxon>Chromadorea</taxon>
        <taxon>Rhabditida</taxon>
        <taxon>Spirurina</taxon>
        <taxon>Ascaridomorpha</taxon>
        <taxon>Ascaridoidea</taxon>
        <taxon>Ascarididae</taxon>
        <taxon>Ascaris</taxon>
    </lineage>
</organism>
<dbReference type="Proteomes" id="UP000036681">
    <property type="component" value="Unplaced"/>
</dbReference>
<name>A0A0M3IAC1_ASCLU</name>
<accession>A0A0M3IAC1</accession>
<proteinExistence type="predicted"/>
<reference evidence="2" key="1">
    <citation type="submission" date="2017-02" db="UniProtKB">
        <authorList>
            <consortium name="WormBaseParasite"/>
        </authorList>
    </citation>
    <scope>IDENTIFICATION</scope>
</reference>
<protein>
    <submittedName>
        <fullName evidence="2">Uncharacterized protein</fullName>
    </submittedName>
</protein>
<keyword evidence="1" id="KW-1185">Reference proteome</keyword>
<dbReference type="WBParaSite" id="ALUE_0001450601-mRNA-1">
    <property type="protein sequence ID" value="ALUE_0001450601-mRNA-1"/>
    <property type="gene ID" value="ALUE_0001450601"/>
</dbReference>
<evidence type="ECO:0000313" key="2">
    <source>
        <dbReference type="WBParaSite" id="ALUE_0001450601-mRNA-1"/>
    </source>
</evidence>
<evidence type="ECO:0000313" key="1">
    <source>
        <dbReference type="Proteomes" id="UP000036681"/>
    </source>
</evidence>
<sequence>MSTCKRKRISTEESRMESGVYLQWSAMSSASRYERYRITDRVSAAFRYFFFRSEIWVKCGSFRFLVNQKRNFSIFWQYKYGL</sequence>